<gene>
    <name evidence="1" type="ORF">BIFADO_01232</name>
</gene>
<dbReference type="Proteomes" id="UP000003773">
    <property type="component" value="Unassembled WGS sequence"/>
</dbReference>
<dbReference type="AlphaFoldDB" id="A7A5V6"/>
<name>A7A5V6_BIFAD</name>
<dbReference type="HOGENOM" id="CLU_3363532_0_0_11"/>
<accession>A7A5V6</accession>
<dbReference type="EMBL" id="AAXD02000028">
    <property type="protein sequence ID" value="EDN82943.1"/>
    <property type="molecule type" value="Genomic_DNA"/>
</dbReference>
<comment type="caution">
    <text evidence="1">The sequence shown here is derived from an EMBL/GenBank/DDBJ whole genome shotgun (WGS) entry which is preliminary data.</text>
</comment>
<sequence>MVELGAVFHFDVCHVPLRFLVWRPCRFCLLFLIYD</sequence>
<evidence type="ECO:0000313" key="1">
    <source>
        <dbReference type="EMBL" id="EDN82943.1"/>
    </source>
</evidence>
<proteinExistence type="predicted"/>
<protein>
    <submittedName>
        <fullName evidence="1">Uncharacterized protein</fullName>
    </submittedName>
</protein>
<evidence type="ECO:0000313" key="2">
    <source>
        <dbReference type="Proteomes" id="UP000003773"/>
    </source>
</evidence>
<reference evidence="1 2" key="1">
    <citation type="submission" date="2007-04" db="EMBL/GenBank/DDBJ databases">
        <authorList>
            <person name="Fulton L."/>
            <person name="Clifton S."/>
            <person name="Fulton B."/>
            <person name="Xu J."/>
            <person name="Minx P."/>
            <person name="Pepin K.H."/>
            <person name="Johnson M."/>
            <person name="Thiruvilangam P."/>
            <person name="Bhonagiri V."/>
            <person name="Nash W.E."/>
            <person name="Mardis E.R."/>
            <person name="Wilson R.K."/>
        </authorList>
    </citation>
    <scope>NUCLEOTIDE SEQUENCE [LARGE SCALE GENOMIC DNA]</scope>
    <source>
        <strain evidence="1 2">L2-32</strain>
    </source>
</reference>
<reference evidence="1 2" key="2">
    <citation type="submission" date="2007-05" db="EMBL/GenBank/DDBJ databases">
        <title>Draft genome sequence of Bifidobacterium adolescentis (L2-32).</title>
        <authorList>
            <person name="Sudarsanam P."/>
            <person name="Ley R."/>
            <person name="Guruge J."/>
            <person name="Turnbaugh P.J."/>
            <person name="Mahowald M."/>
            <person name="Liep D."/>
            <person name="Gordon J."/>
        </authorList>
    </citation>
    <scope>NUCLEOTIDE SEQUENCE [LARGE SCALE GENOMIC DNA]</scope>
    <source>
        <strain evidence="1 2">L2-32</strain>
    </source>
</reference>
<organism evidence="1 2">
    <name type="scientific">Bifidobacterium adolescentis L2-32</name>
    <dbReference type="NCBI Taxonomy" id="411481"/>
    <lineage>
        <taxon>Bacteria</taxon>
        <taxon>Bacillati</taxon>
        <taxon>Actinomycetota</taxon>
        <taxon>Actinomycetes</taxon>
        <taxon>Bifidobacteriales</taxon>
        <taxon>Bifidobacteriaceae</taxon>
        <taxon>Bifidobacterium</taxon>
    </lineage>
</organism>